<protein>
    <submittedName>
        <fullName evidence="5">Uncharacterized protein</fullName>
    </submittedName>
</protein>
<feature type="region of interest" description="Disordered" evidence="1">
    <location>
        <begin position="203"/>
        <end position="287"/>
    </location>
</feature>
<sequence length="341" mass="35100">MTSLSDAYERRSGQVSPERLYVGTGLFAAGALMVVAGIIVLTTRVALPADFTMAHVYGARELAGTLVGLGVPAAFLGIFAVLPAERIHQAAAAVGGVLTLAGVAIFRAVYPYDWFSGLGIPSSGVVALIAVYAVGIMTVMWCLFTAIATFKRRNTPGGTVTMTFTRDGETHTVEVAEENIDDARAALSGGSFGGVGVFGDMDDVDDHHASTPSTDGGSTETLRTPGTPDAQNASTSTPAASTTSPEPSRSTDSTDAAGSAGPADTASAAGSTDAAGESASGGPGPDRYCGNCAHFDYVRTDEGLQPYCGLHDELMDDVEACSEWASNDGASERRRQGRDRL</sequence>
<dbReference type="InterPro" id="IPR055564">
    <property type="entry name" value="CdpA_C"/>
</dbReference>
<feature type="compositionally biased region" description="Low complexity" evidence="1">
    <location>
        <begin position="233"/>
        <end position="278"/>
    </location>
</feature>
<reference evidence="5" key="1">
    <citation type="journal article" date="2014" name="Int. J. Syst. Evol. Microbiol.">
        <title>Complete genome sequence of Corynebacterium casei LMG S-19264T (=DSM 44701T), isolated from a smear-ripened cheese.</title>
        <authorList>
            <consortium name="US DOE Joint Genome Institute (JGI-PGF)"/>
            <person name="Walter F."/>
            <person name="Albersmeier A."/>
            <person name="Kalinowski J."/>
            <person name="Ruckert C."/>
        </authorList>
    </citation>
    <scope>NUCLEOTIDE SEQUENCE</scope>
    <source>
        <strain evidence="5">JCM 19596</strain>
    </source>
</reference>
<dbReference type="InterPro" id="IPR055563">
    <property type="entry name" value="CdpA_N"/>
</dbReference>
<evidence type="ECO:0000256" key="1">
    <source>
        <dbReference type="SAM" id="MobiDB-lite"/>
    </source>
</evidence>
<feature type="transmembrane region" description="Helical" evidence="2">
    <location>
        <begin position="62"/>
        <end position="83"/>
    </location>
</feature>
<comment type="caution">
    <text evidence="5">The sequence shown here is derived from an EMBL/GenBank/DDBJ whole genome shotgun (WGS) entry which is preliminary data.</text>
</comment>
<name>A0A830FML6_9EURY</name>
<dbReference type="Pfam" id="PF23600">
    <property type="entry name" value="CdpA_N"/>
    <property type="match status" value="1"/>
</dbReference>
<feature type="compositionally biased region" description="Polar residues" evidence="1">
    <location>
        <begin position="210"/>
        <end position="232"/>
    </location>
</feature>
<feature type="transmembrane region" description="Helical" evidence="2">
    <location>
        <begin position="122"/>
        <end position="144"/>
    </location>
</feature>
<keyword evidence="2" id="KW-1133">Transmembrane helix</keyword>
<proteinExistence type="predicted"/>
<dbReference type="OrthoDB" id="235883at2157"/>
<feature type="domain" description="Cell division protein A C-terminal" evidence="4">
    <location>
        <begin position="286"/>
        <end position="327"/>
    </location>
</feature>
<accession>A0A830FML6</accession>
<dbReference type="EMBL" id="BMPG01000005">
    <property type="protein sequence ID" value="GGL70705.1"/>
    <property type="molecule type" value="Genomic_DNA"/>
</dbReference>
<reference evidence="5" key="2">
    <citation type="submission" date="2020-09" db="EMBL/GenBank/DDBJ databases">
        <authorList>
            <person name="Sun Q."/>
            <person name="Ohkuma M."/>
        </authorList>
    </citation>
    <scope>NUCLEOTIDE SEQUENCE</scope>
    <source>
        <strain evidence="5">JCM 19596</strain>
    </source>
</reference>
<gene>
    <name evidence="5" type="ORF">GCM10009039_30970</name>
</gene>
<evidence type="ECO:0000313" key="6">
    <source>
        <dbReference type="Proteomes" id="UP000607197"/>
    </source>
</evidence>
<evidence type="ECO:0000313" key="5">
    <source>
        <dbReference type="EMBL" id="GGL70705.1"/>
    </source>
</evidence>
<feature type="domain" description="Cell division protein A N-terminal" evidence="3">
    <location>
        <begin position="2"/>
        <end position="156"/>
    </location>
</feature>
<keyword evidence="2" id="KW-0472">Membrane</keyword>
<keyword evidence="2" id="KW-0812">Transmembrane</keyword>
<evidence type="ECO:0000256" key="2">
    <source>
        <dbReference type="SAM" id="Phobius"/>
    </source>
</evidence>
<keyword evidence="6" id="KW-1185">Reference proteome</keyword>
<dbReference type="Pfam" id="PF23601">
    <property type="entry name" value="CdpA_C"/>
    <property type="match status" value="1"/>
</dbReference>
<dbReference type="Proteomes" id="UP000607197">
    <property type="component" value="Unassembled WGS sequence"/>
</dbReference>
<evidence type="ECO:0000259" key="4">
    <source>
        <dbReference type="Pfam" id="PF23601"/>
    </source>
</evidence>
<dbReference type="RefSeq" id="WP_188980555.1">
    <property type="nucleotide sequence ID" value="NZ_BMPG01000005.1"/>
</dbReference>
<organism evidence="5 6">
    <name type="scientific">Halocalculus aciditolerans</name>
    <dbReference type="NCBI Taxonomy" id="1383812"/>
    <lineage>
        <taxon>Archaea</taxon>
        <taxon>Methanobacteriati</taxon>
        <taxon>Methanobacteriota</taxon>
        <taxon>Stenosarchaea group</taxon>
        <taxon>Halobacteria</taxon>
        <taxon>Halobacteriales</taxon>
        <taxon>Halobacteriaceae</taxon>
        <taxon>Halocalculus</taxon>
    </lineage>
</organism>
<evidence type="ECO:0000259" key="3">
    <source>
        <dbReference type="Pfam" id="PF23600"/>
    </source>
</evidence>
<dbReference type="AlphaFoldDB" id="A0A830FML6"/>
<feature type="transmembrane region" description="Helical" evidence="2">
    <location>
        <begin position="90"/>
        <end position="110"/>
    </location>
</feature>
<feature type="transmembrane region" description="Helical" evidence="2">
    <location>
        <begin position="20"/>
        <end position="42"/>
    </location>
</feature>